<dbReference type="AlphaFoldDB" id="A0A3A3Z0D5"/>
<dbReference type="EMBL" id="QZEZ01000004">
    <property type="protein sequence ID" value="RJK95961.1"/>
    <property type="molecule type" value="Genomic_DNA"/>
</dbReference>
<comment type="caution">
    <text evidence="2">The sequence shown here is derived from an EMBL/GenBank/DDBJ whole genome shotgun (WGS) entry which is preliminary data.</text>
</comment>
<reference evidence="2 3" key="1">
    <citation type="submission" date="2018-09" db="EMBL/GenBank/DDBJ databases">
        <title>YIM 75000 draft genome.</title>
        <authorList>
            <person name="Tang S."/>
            <person name="Feng Y."/>
        </authorList>
    </citation>
    <scope>NUCLEOTIDE SEQUENCE [LARGE SCALE GENOMIC DNA]</scope>
    <source>
        <strain evidence="2 3">YIM 75000</strain>
    </source>
</reference>
<proteinExistence type="predicted"/>
<gene>
    <name evidence="2" type="ORF">D5H78_10245</name>
</gene>
<sequence length="80" mass="8063">MAAQNGQSPDQSHDRSPDQSPAESPVRGPEGGRGPDHAAAPVPDLAGTAAETPEESTRQERGAVGDQPDAGGLVPPDDAQ</sequence>
<evidence type="ECO:0000256" key="1">
    <source>
        <dbReference type="SAM" id="MobiDB-lite"/>
    </source>
</evidence>
<accession>A0A3A3Z0D5</accession>
<dbReference type="RefSeq" id="WP_119950387.1">
    <property type="nucleotide sequence ID" value="NZ_QZEZ01000004.1"/>
</dbReference>
<keyword evidence="3" id="KW-1185">Reference proteome</keyword>
<evidence type="ECO:0000313" key="2">
    <source>
        <dbReference type="EMBL" id="RJK95961.1"/>
    </source>
</evidence>
<protein>
    <submittedName>
        <fullName evidence="2">Uncharacterized protein</fullName>
    </submittedName>
</protein>
<organism evidence="2 3">
    <name type="scientific">Vallicoccus soli</name>
    <dbReference type="NCBI Taxonomy" id="2339232"/>
    <lineage>
        <taxon>Bacteria</taxon>
        <taxon>Bacillati</taxon>
        <taxon>Actinomycetota</taxon>
        <taxon>Actinomycetes</taxon>
        <taxon>Motilibacterales</taxon>
        <taxon>Vallicoccaceae</taxon>
        <taxon>Vallicoccus</taxon>
    </lineage>
</organism>
<feature type="compositionally biased region" description="Polar residues" evidence="1">
    <location>
        <begin position="1"/>
        <end position="10"/>
    </location>
</feature>
<name>A0A3A3Z0D5_9ACTN</name>
<feature type="region of interest" description="Disordered" evidence="1">
    <location>
        <begin position="1"/>
        <end position="80"/>
    </location>
</feature>
<evidence type="ECO:0000313" key="3">
    <source>
        <dbReference type="Proteomes" id="UP000265614"/>
    </source>
</evidence>
<dbReference type="Proteomes" id="UP000265614">
    <property type="component" value="Unassembled WGS sequence"/>
</dbReference>